<name>A0ABQ6JLL9_9ACTN</name>
<organism evidence="2 3">
    <name type="scientific">Angustibacter aerolatus</name>
    <dbReference type="NCBI Taxonomy" id="1162965"/>
    <lineage>
        <taxon>Bacteria</taxon>
        <taxon>Bacillati</taxon>
        <taxon>Actinomycetota</taxon>
        <taxon>Actinomycetes</taxon>
        <taxon>Kineosporiales</taxon>
        <taxon>Kineosporiaceae</taxon>
    </lineage>
</organism>
<protein>
    <submittedName>
        <fullName evidence="2">Uncharacterized protein</fullName>
    </submittedName>
</protein>
<sequence length="107" mass="11323">MSTTIRRALRAGAVATAAVICGATTAQAYTFASEGAPLSVRDEGTLRGQSYGHLSRRGSNALVLDTRARDLVKKDGRAYSQGNAYRGQDAVRIQTGRRSDGGTFFAP</sequence>
<keyword evidence="3" id="KW-1185">Reference proteome</keyword>
<dbReference type="Proteomes" id="UP001157017">
    <property type="component" value="Unassembled WGS sequence"/>
</dbReference>
<gene>
    <name evidence="2" type="ORF">GCM10025868_35430</name>
</gene>
<feature type="chain" id="PRO_5046738685" evidence="1">
    <location>
        <begin position="29"/>
        <end position="107"/>
    </location>
</feature>
<evidence type="ECO:0000256" key="1">
    <source>
        <dbReference type="SAM" id="SignalP"/>
    </source>
</evidence>
<evidence type="ECO:0000313" key="2">
    <source>
        <dbReference type="EMBL" id="GMA88293.1"/>
    </source>
</evidence>
<dbReference type="EMBL" id="BSUZ01000001">
    <property type="protein sequence ID" value="GMA88293.1"/>
    <property type="molecule type" value="Genomic_DNA"/>
</dbReference>
<keyword evidence="1" id="KW-0732">Signal</keyword>
<feature type="signal peptide" evidence="1">
    <location>
        <begin position="1"/>
        <end position="28"/>
    </location>
</feature>
<proteinExistence type="predicted"/>
<comment type="caution">
    <text evidence="2">The sequence shown here is derived from an EMBL/GenBank/DDBJ whole genome shotgun (WGS) entry which is preliminary data.</text>
</comment>
<evidence type="ECO:0000313" key="3">
    <source>
        <dbReference type="Proteomes" id="UP001157017"/>
    </source>
</evidence>
<reference evidence="3" key="1">
    <citation type="journal article" date="2019" name="Int. J. Syst. Evol. Microbiol.">
        <title>The Global Catalogue of Microorganisms (GCM) 10K type strain sequencing project: providing services to taxonomists for standard genome sequencing and annotation.</title>
        <authorList>
            <consortium name="The Broad Institute Genomics Platform"/>
            <consortium name="The Broad Institute Genome Sequencing Center for Infectious Disease"/>
            <person name="Wu L."/>
            <person name="Ma J."/>
        </authorList>
    </citation>
    <scope>NUCLEOTIDE SEQUENCE [LARGE SCALE GENOMIC DNA]</scope>
    <source>
        <strain evidence="3">NBRC 108730</strain>
    </source>
</reference>
<accession>A0ABQ6JLL9</accession>